<reference evidence="1 2" key="1">
    <citation type="submission" date="2019-12" db="EMBL/GenBank/DDBJ databases">
        <title>Neisseriaceae gen. nov. sp. Genome sequencing and assembly.</title>
        <authorList>
            <person name="Liu Z."/>
            <person name="Li A."/>
        </authorList>
    </citation>
    <scope>NUCLEOTIDE SEQUENCE [LARGE SCALE GENOMIC DNA]</scope>
    <source>
        <strain evidence="1 2">B2N2-7</strain>
    </source>
</reference>
<dbReference type="EMBL" id="WSSB01000016">
    <property type="protein sequence ID" value="MXR38145.1"/>
    <property type="molecule type" value="Genomic_DNA"/>
</dbReference>
<accession>A0A845BP49</accession>
<proteinExistence type="predicted"/>
<dbReference type="AlphaFoldDB" id="A0A845BP49"/>
<evidence type="ECO:0000313" key="1">
    <source>
        <dbReference type="EMBL" id="MXR38145.1"/>
    </source>
</evidence>
<protein>
    <submittedName>
        <fullName evidence="1">Uncharacterized protein</fullName>
    </submittedName>
</protein>
<keyword evidence="2" id="KW-1185">Reference proteome</keyword>
<name>A0A845BP49_9NEIS</name>
<evidence type="ECO:0000313" key="2">
    <source>
        <dbReference type="Proteomes" id="UP000467214"/>
    </source>
</evidence>
<comment type="caution">
    <text evidence="1">The sequence shown here is derived from an EMBL/GenBank/DDBJ whole genome shotgun (WGS) entry which is preliminary data.</text>
</comment>
<organism evidence="1 2">
    <name type="scientific">Craterilacuibacter sinensis</name>
    <dbReference type="NCBI Taxonomy" id="2686017"/>
    <lineage>
        <taxon>Bacteria</taxon>
        <taxon>Pseudomonadati</taxon>
        <taxon>Pseudomonadota</taxon>
        <taxon>Betaproteobacteria</taxon>
        <taxon>Neisseriales</taxon>
        <taxon>Neisseriaceae</taxon>
        <taxon>Craterilacuibacter</taxon>
    </lineage>
</organism>
<sequence>MSDTGEKATPFTSGSKLYHERARAALPILVRQAEAGQSLSYSDLATELEMPNARNLNFVLGSVGETLDELSKSWPQRIPPIQCLVVNKQTGLPGDGVSWFLVDKAGYTKLPLSQKRTVLKGELSHVFAYPGWRHVLAALELQPVTQQYDSLLAEAASFRGGGESDDHRRLKEYVALHPELVGLPASSQHGETEHSLPSGDSIDVSFRNGDTWVAVEVKSALSPAADLVRGIYQCVKYRAVMEAVFAAKSLTVNVRAVLVLQATLPPVLVPLRNTLGIEVVENVLPTGV</sequence>
<dbReference type="RefSeq" id="WP_160798031.1">
    <property type="nucleotide sequence ID" value="NZ_WSSB01000016.1"/>
</dbReference>
<gene>
    <name evidence="1" type="ORF">GQF02_14315</name>
</gene>
<dbReference type="Proteomes" id="UP000467214">
    <property type="component" value="Unassembled WGS sequence"/>
</dbReference>